<feature type="chain" id="PRO_5046661179" evidence="1">
    <location>
        <begin position="20"/>
        <end position="104"/>
    </location>
</feature>
<name>A0ABS7FRX2_9ACTN</name>
<dbReference type="PROSITE" id="PS51257">
    <property type="entry name" value="PROKAR_LIPOPROTEIN"/>
    <property type="match status" value="1"/>
</dbReference>
<gene>
    <name evidence="2" type="ORF">K1Y72_12285</name>
</gene>
<feature type="signal peptide" evidence="1">
    <location>
        <begin position="1"/>
        <end position="19"/>
    </location>
</feature>
<keyword evidence="3" id="KW-1185">Reference proteome</keyword>
<protein>
    <submittedName>
        <fullName evidence="2">Uncharacterized protein</fullName>
    </submittedName>
</protein>
<sequence>MKRHLPLLALLAGALTACGAGTGAFQTGAAPYPLPCMRHQTARPSGDYARDSARGLTVLRYYTANAPRGYCDRKDATGADRAWIRLYLKLGADPAPVRPLLASR</sequence>
<keyword evidence="1" id="KW-0732">Signal</keyword>
<accession>A0ABS7FRX2</accession>
<evidence type="ECO:0000313" key="2">
    <source>
        <dbReference type="EMBL" id="MBW8483153.1"/>
    </source>
</evidence>
<comment type="caution">
    <text evidence="2">The sequence shown here is derived from an EMBL/GenBank/DDBJ whole genome shotgun (WGS) entry which is preliminary data.</text>
</comment>
<evidence type="ECO:0000313" key="3">
    <source>
        <dbReference type="Proteomes" id="UP000774570"/>
    </source>
</evidence>
<proteinExistence type="predicted"/>
<dbReference type="EMBL" id="JAIBOA010000006">
    <property type="protein sequence ID" value="MBW8483153.1"/>
    <property type="molecule type" value="Genomic_DNA"/>
</dbReference>
<evidence type="ECO:0000256" key="1">
    <source>
        <dbReference type="SAM" id="SignalP"/>
    </source>
</evidence>
<dbReference type="Proteomes" id="UP000774570">
    <property type="component" value="Unassembled WGS sequence"/>
</dbReference>
<reference evidence="2 3" key="1">
    <citation type="submission" date="2021-07" db="EMBL/GenBank/DDBJ databases">
        <title>Actinomadura sp. PM05-2 isolated from lichen.</title>
        <authorList>
            <person name="Somphong A."/>
            <person name="Phongsopitanun W."/>
            <person name="Tanasupawat S."/>
            <person name="Peongsungnone V."/>
        </authorList>
    </citation>
    <scope>NUCLEOTIDE SEQUENCE [LARGE SCALE GENOMIC DNA]</scope>
    <source>
        <strain evidence="2 3">PM05-2</strain>
    </source>
</reference>
<dbReference type="RefSeq" id="WP_220166157.1">
    <property type="nucleotide sequence ID" value="NZ_JAIBOA010000006.1"/>
</dbReference>
<organism evidence="2 3">
    <name type="scientific">Actinomadura parmotrematis</name>
    <dbReference type="NCBI Taxonomy" id="2864039"/>
    <lineage>
        <taxon>Bacteria</taxon>
        <taxon>Bacillati</taxon>
        <taxon>Actinomycetota</taxon>
        <taxon>Actinomycetes</taxon>
        <taxon>Streptosporangiales</taxon>
        <taxon>Thermomonosporaceae</taxon>
        <taxon>Actinomadura</taxon>
    </lineage>
</organism>